<name>A0A1G4IGL8_TRYEQ</name>
<comment type="caution">
    <text evidence="2">The sequence shown here is derived from an EMBL/GenBank/DDBJ whole genome shotgun (WGS) entry which is preliminary data.</text>
</comment>
<accession>A0A1G4IGL8</accession>
<keyword evidence="1" id="KW-0812">Transmembrane</keyword>
<sequence>MFRNRFFIRLQSNKGVGHHKFPRRATHHAVSSAKLGKERFDLMESLRRDREEAERNRMLPWRSRLKKLQEYPWKFFIAFMVFWSWLGTYAVPYLKNMRPGELPTVWEGRPIPKELKERATPMPHFRRLSKGIDES</sequence>
<gene>
    <name evidence="2" type="ORF">TEOVI_000311600</name>
</gene>
<dbReference type="Proteomes" id="UP000195570">
    <property type="component" value="Unassembled WGS sequence"/>
</dbReference>
<dbReference type="AlphaFoldDB" id="A0A1G4IGL8"/>
<keyword evidence="3" id="KW-1185">Reference proteome</keyword>
<evidence type="ECO:0000256" key="1">
    <source>
        <dbReference type="SAM" id="Phobius"/>
    </source>
</evidence>
<feature type="transmembrane region" description="Helical" evidence="1">
    <location>
        <begin position="71"/>
        <end position="91"/>
    </location>
</feature>
<keyword evidence="1" id="KW-1133">Transmembrane helix</keyword>
<evidence type="ECO:0000313" key="3">
    <source>
        <dbReference type="Proteomes" id="UP000195570"/>
    </source>
</evidence>
<evidence type="ECO:0000313" key="2">
    <source>
        <dbReference type="EMBL" id="SCU71535.1"/>
    </source>
</evidence>
<evidence type="ECO:0008006" key="4">
    <source>
        <dbReference type="Google" id="ProtNLM"/>
    </source>
</evidence>
<dbReference type="VEuPathDB" id="TriTrypDB:TEOVI_000311600"/>
<dbReference type="RefSeq" id="XP_067082183.1">
    <property type="nucleotide sequence ID" value="XM_067226082.1"/>
</dbReference>
<dbReference type="GeneID" id="92377056"/>
<keyword evidence="1" id="KW-0472">Membrane</keyword>
<proteinExistence type="predicted"/>
<protein>
    <recommendedName>
        <fullName evidence="4">Transmembrane protein</fullName>
    </recommendedName>
</protein>
<dbReference type="EMBL" id="CZPT02001655">
    <property type="protein sequence ID" value="SCU71535.1"/>
    <property type="molecule type" value="Genomic_DNA"/>
</dbReference>
<reference evidence="2" key="1">
    <citation type="submission" date="2016-09" db="EMBL/GenBank/DDBJ databases">
        <authorList>
            <person name="Hebert L."/>
            <person name="Moumen B."/>
        </authorList>
    </citation>
    <scope>NUCLEOTIDE SEQUENCE [LARGE SCALE GENOMIC DNA]</scope>
    <source>
        <strain evidence="2">OVI</strain>
    </source>
</reference>
<organism evidence="2 3">
    <name type="scientific">Trypanosoma equiperdum</name>
    <dbReference type="NCBI Taxonomy" id="5694"/>
    <lineage>
        <taxon>Eukaryota</taxon>
        <taxon>Discoba</taxon>
        <taxon>Euglenozoa</taxon>
        <taxon>Kinetoplastea</taxon>
        <taxon>Metakinetoplastina</taxon>
        <taxon>Trypanosomatida</taxon>
        <taxon>Trypanosomatidae</taxon>
        <taxon>Trypanosoma</taxon>
    </lineage>
</organism>